<dbReference type="Pfam" id="PF00248">
    <property type="entry name" value="Aldo_ket_red"/>
    <property type="match status" value="1"/>
</dbReference>
<keyword evidence="7" id="KW-1185">Reference proteome</keyword>
<dbReference type="SUPFAM" id="SSF51430">
    <property type="entry name" value="NAD(P)-linked oxidoreductase"/>
    <property type="match status" value="1"/>
</dbReference>
<proteinExistence type="predicted"/>
<dbReference type="PANTHER" id="PTHR43827">
    <property type="entry name" value="2,5-DIKETO-D-GLUCONIC ACID REDUCTASE"/>
    <property type="match status" value="1"/>
</dbReference>
<reference evidence="6" key="1">
    <citation type="journal article" date="2021" name="Nat. Commun.">
        <title>Genetic determinants of endophytism in the Arabidopsis root mycobiome.</title>
        <authorList>
            <person name="Mesny F."/>
            <person name="Miyauchi S."/>
            <person name="Thiergart T."/>
            <person name="Pickel B."/>
            <person name="Atanasova L."/>
            <person name="Karlsson M."/>
            <person name="Huettel B."/>
            <person name="Barry K.W."/>
            <person name="Haridas S."/>
            <person name="Chen C."/>
            <person name="Bauer D."/>
            <person name="Andreopoulos W."/>
            <person name="Pangilinan J."/>
            <person name="LaButti K."/>
            <person name="Riley R."/>
            <person name="Lipzen A."/>
            <person name="Clum A."/>
            <person name="Drula E."/>
            <person name="Henrissat B."/>
            <person name="Kohler A."/>
            <person name="Grigoriev I.V."/>
            <person name="Martin F.M."/>
            <person name="Hacquard S."/>
        </authorList>
    </citation>
    <scope>NUCLEOTIDE SEQUENCE</scope>
    <source>
        <strain evidence="6">MPI-CAGE-CH-0235</strain>
    </source>
</reference>
<feature type="binding site" evidence="3">
    <location>
        <position position="120"/>
    </location>
    <ligand>
        <name>substrate</name>
    </ligand>
</feature>
<dbReference type="PROSITE" id="PS00063">
    <property type="entry name" value="ALDOKETO_REDUCTASE_3"/>
    <property type="match status" value="1"/>
</dbReference>
<feature type="domain" description="NADP-dependent oxidoreductase" evidence="5">
    <location>
        <begin position="28"/>
        <end position="273"/>
    </location>
</feature>
<evidence type="ECO:0000256" key="2">
    <source>
        <dbReference type="PIRSR" id="PIRSR000097-1"/>
    </source>
</evidence>
<dbReference type="OrthoDB" id="416253at2759"/>
<comment type="caution">
    <text evidence="6">The sequence shown here is derived from an EMBL/GenBank/DDBJ whole genome shotgun (WGS) entry which is preliminary data.</text>
</comment>
<dbReference type="AlphaFoldDB" id="A0A8K0SH62"/>
<name>A0A8K0SH62_9HYPO</name>
<protein>
    <submittedName>
        <fullName evidence="6">Aldo-keto reductase family 1 member E1</fullName>
    </submittedName>
</protein>
<dbReference type="PIRSF" id="PIRSF000097">
    <property type="entry name" value="AKR"/>
    <property type="match status" value="1"/>
</dbReference>
<dbReference type="InterPro" id="IPR023210">
    <property type="entry name" value="NADP_OxRdtase_dom"/>
</dbReference>
<evidence type="ECO:0000313" key="6">
    <source>
        <dbReference type="EMBL" id="KAH7309725.1"/>
    </source>
</evidence>
<evidence type="ECO:0000256" key="4">
    <source>
        <dbReference type="PIRSR" id="PIRSR000097-3"/>
    </source>
</evidence>
<dbReference type="CDD" id="cd19071">
    <property type="entry name" value="AKR_AKR1-5-like"/>
    <property type="match status" value="1"/>
</dbReference>
<feature type="active site" description="Proton donor" evidence="2">
    <location>
        <position position="54"/>
    </location>
</feature>
<dbReference type="GO" id="GO:0016616">
    <property type="term" value="F:oxidoreductase activity, acting on the CH-OH group of donors, NAD or NADP as acceptor"/>
    <property type="evidence" value="ECO:0007669"/>
    <property type="project" value="UniProtKB-ARBA"/>
</dbReference>
<dbReference type="PRINTS" id="PR00069">
    <property type="entry name" value="ALDKETRDTASE"/>
</dbReference>
<dbReference type="InterPro" id="IPR018170">
    <property type="entry name" value="Aldo/ket_reductase_CS"/>
</dbReference>
<dbReference type="Proteomes" id="UP000813444">
    <property type="component" value="Unassembled WGS sequence"/>
</dbReference>
<accession>A0A8K0SH62</accession>
<evidence type="ECO:0000313" key="7">
    <source>
        <dbReference type="Proteomes" id="UP000813444"/>
    </source>
</evidence>
<dbReference type="FunFam" id="3.20.20.100:FF:000002">
    <property type="entry name" value="2,5-diketo-D-gluconic acid reductase A"/>
    <property type="match status" value="1"/>
</dbReference>
<evidence type="ECO:0000256" key="3">
    <source>
        <dbReference type="PIRSR" id="PIRSR000097-2"/>
    </source>
</evidence>
<keyword evidence="1" id="KW-0560">Oxidoreductase</keyword>
<sequence length="286" mass="31954">MTPPLLKSRVKLANGMTIPQIQLGLYMVSRRDAKTSVHSALEIGYRGFDCAQMYGNEQEAGKAIKDFLNSEANTERLTREDIFYTTKLSSNSTSFDAVRKSITKSVQASGLGYVDLFLLHSPYGGRQARLTSWKAVEQAIKDGEVKMGGVSNYGVGHIEELMSSSPAINPVINQIEVHPFNTQEEIRAVCAKYDITIEAYAPLARGMRMKHPKILELSRKHRCSPAQLFVKWSLQHNMVTLPKSVKKERIIENASVEGFEISQQDMAAMDDLDENLVTDWDPTDAP</sequence>
<gene>
    <name evidence="6" type="ORF">B0I35DRAFT_470786</name>
</gene>
<dbReference type="InterPro" id="IPR036812">
    <property type="entry name" value="NAD(P)_OxRdtase_dom_sf"/>
</dbReference>
<dbReference type="PANTHER" id="PTHR43827:SF13">
    <property type="entry name" value="ALDO_KETO REDUCTASE FAMILY PROTEIN"/>
    <property type="match status" value="1"/>
</dbReference>
<dbReference type="Gene3D" id="3.20.20.100">
    <property type="entry name" value="NADP-dependent oxidoreductase domain"/>
    <property type="match status" value="1"/>
</dbReference>
<evidence type="ECO:0000256" key="1">
    <source>
        <dbReference type="ARBA" id="ARBA00023002"/>
    </source>
</evidence>
<feature type="site" description="Lowers pKa of active site Tyr" evidence="4">
    <location>
        <position position="87"/>
    </location>
</feature>
<dbReference type="EMBL" id="JAGPNK010000013">
    <property type="protein sequence ID" value="KAH7309725.1"/>
    <property type="molecule type" value="Genomic_DNA"/>
</dbReference>
<dbReference type="InterPro" id="IPR020471">
    <property type="entry name" value="AKR"/>
</dbReference>
<evidence type="ECO:0000259" key="5">
    <source>
        <dbReference type="Pfam" id="PF00248"/>
    </source>
</evidence>
<organism evidence="6 7">
    <name type="scientific">Stachybotrys elegans</name>
    <dbReference type="NCBI Taxonomy" id="80388"/>
    <lineage>
        <taxon>Eukaryota</taxon>
        <taxon>Fungi</taxon>
        <taxon>Dikarya</taxon>
        <taxon>Ascomycota</taxon>
        <taxon>Pezizomycotina</taxon>
        <taxon>Sordariomycetes</taxon>
        <taxon>Hypocreomycetidae</taxon>
        <taxon>Hypocreales</taxon>
        <taxon>Stachybotryaceae</taxon>
        <taxon>Stachybotrys</taxon>
    </lineage>
</organism>